<feature type="transmembrane region" description="Helical" evidence="1">
    <location>
        <begin position="33"/>
        <end position="51"/>
    </location>
</feature>
<dbReference type="EMBL" id="KQ085904">
    <property type="protein sequence ID" value="KLO17483.1"/>
    <property type="molecule type" value="Genomic_DNA"/>
</dbReference>
<evidence type="ECO:0000313" key="3">
    <source>
        <dbReference type="EMBL" id="KLO17483.1"/>
    </source>
</evidence>
<proteinExistence type="predicted"/>
<feature type="transmembrane region" description="Helical" evidence="1">
    <location>
        <begin position="105"/>
        <end position="128"/>
    </location>
</feature>
<organism evidence="3 4">
    <name type="scientific">Schizopora paradoxa</name>
    <dbReference type="NCBI Taxonomy" id="27342"/>
    <lineage>
        <taxon>Eukaryota</taxon>
        <taxon>Fungi</taxon>
        <taxon>Dikarya</taxon>
        <taxon>Basidiomycota</taxon>
        <taxon>Agaricomycotina</taxon>
        <taxon>Agaricomycetes</taxon>
        <taxon>Hymenochaetales</taxon>
        <taxon>Schizoporaceae</taxon>
        <taxon>Schizopora</taxon>
    </lineage>
</organism>
<protein>
    <recommendedName>
        <fullName evidence="2">DUF6533 domain-containing protein</fullName>
    </recommendedName>
</protein>
<dbReference type="InParanoid" id="A0A0H2S774"/>
<sequence>MTSNQARPLISLNMSFAFTLPQTFIHLLDDVLLVKYFHVASLALMVYDYLLTLPDEIQYIWTARRTSSGGMTLYLLTRYLNFFDATILTIFLFDRRLSTQPNTCSSVYQATAWFELVGITVAEVILFLRTYAIWGQSRKILYFIIFSTLLMIPCAVVIKKDISTLEFSPSPFPNIIPCVPGGRKSILYIDYVLVLGVEFVIILLTAWIGIKQCKGETK</sequence>
<feature type="transmembrane region" description="Helical" evidence="1">
    <location>
        <begin position="9"/>
        <end position="27"/>
    </location>
</feature>
<keyword evidence="1" id="KW-0472">Membrane</keyword>
<name>A0A0H2S774_9AGAM</name>
<dbReference type="AlphaFoldDB" id="A0A0H2S774"/>
<feature type="transmembrane region" description="Helical" evidence="1">
    <location>
        <begin position="191"/>
        <end position="210"/>
    </location>
</feature>
<dbReference type="InterPro" id="IPR045340">
    <property type="entry name" value="DUF6533"/>
</dbReference>
<evidence type="ECO:0000313" key="4">
    <source>
        <dbReference type="Proteomes" id="UP000053477"/>
    </source>
</evidence>
<feature type="domain" description="DUF6533" evidence="2">
    <location>
        <begin position="36"/>
        <end position="80"/>
    </location>
</feature>
<evidence type="ECO:0000259" key="2">
    <source>
        <dbReference type="Pfam" id="PF20151"/>
    </source>
</evidence>
<keyword evidence="4" id="KW-1185">Reference proteome</keyword>
<evidence type="ECO:0000256" key="1">
    <source>
        <dbReference type="SAM" id="Phobius"/>
    </source>
</evidence>
<keyword evidence="1" id="KW-1133">Transmembrane helix</keyword>
<accession>A0A0H2S774</accession>
<keyword evidence="1" id="KW-0812">Transmembrane</keyword>
<dbReference type="OrthoDB" id="2645170at2759"/>
<reference evidence="3 4" key="1">
    <citation type="submission" date="2015-04" db="EMBL/GenBank/DDBJ databases">
        <title>Complete genome sequence of Schizopora paradoxa KUC8140, a cosmopolitan wood degrader in East Asia.</title>
        <authorList>
            <consortium name="DOE Joint Genome Institute"/>
            <person name="Min B."/>
            <person name="Park H."/>
            <person name="Jang Y."/>
            <person name="Kim J.-J."/>
            <person name="Kim K.H."/>
            <person name="Pangilinan J."/>
            <person name="Lipzen A."/>
            <person name="Riley R."/>
            <person name="Grigoriev I.V."/>
            <person name="Spatafora J.W."/>
            <person name="Choi I.-G."/>
        </authorList>
    </citation>
    <scope>NUCLEOTIDE SEQUENCE [LARGE SCALE GENOMIC DNA]</scope>
    <source>
        <strain evidence="3 4">KUC8140</strain>
    </source>
</reference>
<feature type="transmembrane region" description="Helical" evidence="1">
    <location>
        <begin position="140"/>
        <end position="158"/>
    </location>
</feature>
<dbReference type="Proteomes" id="UP000053477">
    <property type="component" value="Unassembled WGS sequence"/>
</dbReference>
<dbReference type="Pfam" id="PF20151">
    <property type="entry name" value="DUF6533"/>
    <property type="match status" value="1"/>
</dbReference>
<gene>
    <name evidence="3" type="ORF">SCHPADRAFT_900578</name>
</gene>
<feature type="transmembrane region" description="Helical" evidence="1">
    <location>
        <begin position="72"/>
        <end position="93"/>
    </location>
</feature>